<reference evidence="2 3" key="1">
    <citation type="submission" date="2019-11" db="EMBL/GenBank/DDBJ databases">
        <title>Whole genome sequence of Oryza granulata.</title>
        <authorList>
            <person name="Li W."/>
        </authorList>
    </citation>
    <scope>NUCLEOTIDE SEQUENCE [LARGE SCALE GENOMIC DNA]</scope>
    <source>
        <strain evidence="3">cv. Menghai</strain>
        <tissue evidence="2">Leaf</tissue>
    </source>
</reference>
<proteinExistence type="predicted"/>
<evidence type="ECO:0000313" key="3">
    <source>
        <dbReference type="Proteomes" id="UP000479710"/>
    </source>
</evidence>
<dbReference type="EMBL" id="SPHZ02000011">
    <property type="protein sequence ID" value="KAF0890520.1"/>
    <property type="molecule type" value="Genomic_DNA"/>
</dbReference>
<accession>A0A6G1BRE9</accession>
<gene>
    <name evidence="2" type="ORF">E2562_003735</name>
</gene>
<organism evidence="2 3">
    <name type="scientific">Oryza meyeriana var. granulata</name>
    <dbReference type="NCBI Taxonomy" id="110450"/>
    <lineage>
        <taxon>Eukaryota</taxon>
        <taxon>Viridiplantae</taxon>
        <taxon>Streptophyta</taxon>
        <taxon>Embryophyta</taxon>
        <taxon>Tracheophyta</taxon>
        <taxon>Spermatophyta</taxon>
        <taxon>Magnoliopsida</taxon>
        <taxon>Liliopsida</taxon>
        <taxon>Poales</taxon>
        <taxon>Poaceae</taxon>
        <taxon>BOP clade</taxon>
        <taxon>Oryzoideae</taxon>
        <taxon>Oryzeae</taxon>
        <taxon>Oryzinae</taxon>
        <taxon>Oryza</taxon>
        <taxon>Oryza meyeriana</taxon>
    </lineage>
</organism>
<name>A0A6G1BRE9_9ORYZ</name>
<feature type="compositionally biased region" description="Low complexity" evidence="1">
    <location>
        <begin position="39"/>
        <end position="53"/>
    </location>
</feature>
<keyword evidence="3" id="KW-1185">Reference proteome</keyword>
<evidence type="ECO:0000313" key="2">
    <source>
        <dbReference type="EMBL" id="KAF0890520.1"/>
    </source>
</evidence>
<dbReference type="Proteomes" id="UP000479710">
    <property type="component" value="Unassembled WGS sequence"/>
</dbReference>
<comment type="caution">
    <text evidence="2">The sequence shown here is derived from an EMBL/GenBank/DDBJ whole genome shotgun (WGS) entry which is preliminary data.</text>
</comment>
<sequence>MGVAYRWPVCHGGEGDSHGCRPWVEVATEAEHSKGRVGGTASAPRAGAAAEDAVQGQGSTRRRLACGLLGCDGLTRKARPCASARRGALCGGEPGGASWGGRGSACEFICCMHVSGARDAEPQGAGGSHPMPGPTVPLVATRGRQVVGGSTTGRLGARGANGDA</sequence>
<protein>
    <submittedName>
        <fullName evidence="2">Uncharacterized protein</fullName>
    </submittedName>
</protein>
<feature type="region of interest" description="Disordered" evidence="1">
    <location>
        <begin position="31"/>
        <end position="56"/>
    </location>
</feature>
<dbReference type="AlphaFoldDB" id="A0A6G1BRE9"/>
<evidence type="ECO:0000256" key="1">
    <source>
        <dbReference type="SAM" id="MobiDB-lite"/>
    </source>
</evidence>